<dbReference type="OrthoDB" id="4350650at2"/>
<name>A0A344TUI9_9ACTN</name>
<dbReference type="EMBL" id="CP030862">
    <property type="protein sequence ID" value="AXE22310.1"/>
    <property type="molecule type" value="Genomic_DNA"/>
</dbReference>
<evidence type="ECO:0000313" key="2">
    <source>
        <dbReference type="Proteomes" id="UP000252004"/>
    </source>
</evidence>
<dbReference type="KEGG" id="sgz:C0216_01625"/>
<protein>
    <submittedName>
        <fullName evidence="1">Small secreted protein</fullName>
    </submittedName>
</protein>
<dbReference type="PROSITE" id="PS51257">
    <property type="entry name" value="PROKAR_LIPOPROTEIN"/>
    <property type="match status" value="1"/>
</dbReference>
<evidence type="ECO:0000313" key="1">
    <source>
        <dbReference type="EMBL" id="AXE22310.1"/>
    </source>
</evidence>
<accession>A0A344TUI9</accession>
<organism evidence="1 2">
    <name type="scientific">Streptomyces globosus</name>
    <dbReference type="NCBI Taxonomy" id="68209"/>
    <lineage>
        <taxon>Bacteria</taxon>
        <taxon>Bacillati</taxon>
        <taxon>Actinomycetota</taxon>
        <taxon>Actinomycetes</taxon>
        <taxon>Kitasatosporales</taxon>
        <taxon>Streptomycetaceae</taxon>
        <taxon>Streptomyces</taxon>
    </lineage>
</organism>
<keyword evidence="2" id="KW-1185">Reference proteome</keyword>
<dbReference type="AlphaFoldDB" id="A0A344TUI9"/>
<reference evidence="1 2" key="1">
    <citation type="submission" date="2018-01" db="EMBL/GenBank/DDBJ databases">
        <title>Draft genome Sequence of streptomyces globosus LZH-48.</title>
        <authorList>
            <person name="Ran K."/>
            <person name="Li Z."/>
            <person name="Wei S."/>
            <person name="Dong R."/>
        </authorList>
    </citation>
    <scope>NUCLEOTIDE SEQUENCE [LARGE SCALE GENOMIC DNA]</scope>
    <source>
        <strain evidence="1 2">LZH-48</strain>
    </source>
</reference>
<sequence length="186" mass="19091">MNKKLAAAVSGCAALVLVLSGCGDDGDEKANAWAKKVCDVWEPHLDKVEKANAEMKRVSSQDSKSDEVQKVDSAAFQTQADAYTAMAKALRDAGVPPVKDGQSTLDASAGGFESAAKGYADVKTKIDALDAKDPAKFADGLEALSADIEAANQGSKNAFNELNASGMAKALNAQKGCKVAAPAPTG</sequence>
<gene>
    <name evidence="1" type="ORF">C0216_01625</name>
</gene>
<dbReference type="Proteomes" id="UP000252004">
    <property type="component" value="Chromosome"/>
</dbReference>
<proteinExistence type="predicted"/>
<dbReference type="RefSeq" id="WP_114053524.1">
    <property type="nucleotide sequence ID" value="NZ_CP030862.1"/>
</dbReference>